<organism evidence="3 4">
    <name type="scientific">Candolleomyces eurysporus</name>
    <dbReference type="NCBI Taxonomy" id="2828524"/>
    <lineage>
        <taxon>Eukaryota</taxon>
        <taxon>Fungi</taxon>
        <taxon>Dikarya</taxon>
        <taxon>Basidiomycota</taxon>
        <taxon>Agaricomycotina</taxon>
        <taxon>Agaricomycetes</taxon>
        <taxon>Agaricomycetidae</taxon>
        <taxon>Agaricales</taxon>
        <taxon>Agaricineae</taxon>
        <taxon>Psathyrellaceae</taxon>
        <taxon>Candolleomyces</taxon>
    </lineage>
</organism>
<name>A0A9W8MEV3_9AGAR</name>
<protein>
    <submittedName>
        <fullName evidence="3">Uncharacterized protein</fullName>
    </submittedName>
</protein>
<feature type="compositionally biased region" description="Low complexity" evidence="1">
    <location>
        <begin position="161"/>
        <end position="174"/>
    </location>
</feature>
<sequence length="339" mass="35749">MSSSLTGATVIVEHNDPTVQYASGNWQKLTESAMMTLQTGAVVTVKFTGTKLSWVGWTPSGFPTQNSEASYSIDGQPATTFQIRALPSGSAALYNQHLFETPELPTGEHTLTVTHRGPSAPLTLDHLLIQNGDIILPGGGGGQNPGTSIEGLDASSAATGTPNPNSSQTPSSAGPPVGAIVGGAIGGAAFVLFCVLGLIWCLRRRKREKITRVTPFQYSSLGNQSTYSMSGLSQVNLTSAHPNPAGWAPSTPGAYQDVPSPSFGPRQVHRDQKIRPNRSQHIELSPFNSSNAFSDTSSSSGPRSSNAHLVHHKDSGIRLTSDRLPEPEIIDVPPSYTPS</sequence>
<accession>A0A9W8MEV3</accession>
<keyword evidence="2" id="KW-0472">Membrane</keyword>
<feature type="region of interest" description="Disordered" evidence="1">
    <location>
        <begin position="139"/>
        <end position="174"/>
    </location>
</feature>
<feature type="compositionally biased region" description="Low complexity" evidence="1">
    <location>
        <begin position="289"/>
        <end position="305"/>
    </location>
</feature>
<reference evidence="3" key="1">
    <citation type="submission" date="2022-06" db="EMBL/GenBank/DDBJ databases">
        <title>Genome Sequence of Candolleomyces eurysporus.</title>
        <authorList>
            <person name="Buettner E."/>
        </authorList>
    </citation>
    <scope>NUCLEOTIDE SEQUENCE</scope>
    <source>
        <strain evidence="3">VTCC 930004</strain>
    </source>
</reference>
<evidence type="ECO:0000256" key="1">
    <source>
        <dbReference type="SAM" id="MobiDB-lite"/>
    </source>
</evidence>
<gene>
    <name evidence="3" type="ORF">H1R20_g9064</name>
</gene>
<feature type="region of interest" description="Disordered" evidence="1">
    <location>
        <begin position="243"/>
        <end position="339"/>
    </location>
</feature>
<evidence type="ECO:0000256" key="2">
    <source>
        <dbReference type="SAM" id="Phobius"/>
    </source>
</evidence>
<dbReference type="OrthoDB" id="2992707at2759"/>
<evidence type="ECO:0000313" key="4">
    <source>
        <dbReference type="Proteomes" id="UP001140091"/>
    </source>
</evidence>
<dbReference type="AlphaFoldDB" id="A0A9W8MEV3"/>
<evidence type="ECO:0000313" key="3">
    <source>
        <dbReference type="EMBL" id="KAJ2928026.1"/>
    </source>
</evidence>
<comment type="caution">
    <text evidence="3">The sequence shown here is derived from an EMBL/GenBank/DDBJ whole genome shotgun (WGS) entry which is preliminary data.</text>
</comment>
<dbReference type="Proteomes" id="UP001140091">
    <property type="component" value="Unassembled WGS sequence"/>
</dbReference>
<feature type="non-terminal residue" evidence="3">
    <location>
        <position position="1"/>
    </location>
</feature>
<feature type="transmembrane region" description="Helical" evidence="2">
    <location>
        <begin position="177"/>
        <end position="202"/>
    </location>
</feature>
<dbReference type="EMBL" id="JANBPK010000945">
    <property type="protein sequence ID" value="KAJ2928026.1"/>
    <property type="molecule type" value="Genomic_DNA"/>
</dbReference>
<dbReference type="Gene3D" id="2.60.120.260">
    <property type="entry name" value="Galactose-binding domain-like"/>
    <property type="match status" value="1"/>
</dbReference>
<proteinExistence type="predicted"/>
<feature type="compositionally biased region" description="Basic and acidic residues" evidence="1">
    <location>
        <begin position="312"/>
        <end position="326"/>
    </location>
</feature>
<keyword evidence="2" id="KW-0812">Transmembrane</keyword>
<keyword evidence="4" id="KW-1185">Reference proteome</keyword>
<keyword evidence="2" id="KW-1133">Transmembrane helix</keyword>